<keyword evidence="2" id="KW-1185">Reference proteome</keyword>
<dbReference type="AlphaFoldDB" id="A0A067REP5"/>
<evidence type="ECO:0000313" key="2">
    <source>
        <dbReference type="Proteomes" id="UP000027135"/>
    </source>
</evidence>
<proteinExistence type="predicted"/>
<reference evidence="1 2" key="1">
    <citation type="journal article" date="2014" name="Nat. Commun.">
        <title>Molecular traces of alternative social organization in a termite genome.</title>
        <authorList>
            <person name="Terrapon N."/>
            <person name="Li C."/>
            <person name="Robertson H.M."/>
            <person name="Ji L."/>
            <person name="Meng X."/>
            <person name="Booth W."/>
            <person name="Chen Z."/>
            <person name="Childers C.P."/>
            <person name="Glastad K.M."/>
            <person name="Gokhale K."/>
            <person name="Gowin J."/>
            <person name="Gronenberg W."/>
            <person name="Hermansen R.A."/>
            <person name="Hu H."/>
            <person name="Hunt B.G."/>
            <person name="Huylmans A.K."/>
            <person name="Khalil S.M."/>
            <person name="Mitchell R.D."/>
            <person name="Munoz-Torres M.C."/>
            <person name="Mustard J.A."/>
            <person name="Pan H."/>
            <person name="Reese J.T."/>
            <person name="Scharf M.E."/>
            <person name="Sun F."/>
            <person name="Vogel H."/>
            <person name="Xiao J."/>
            <person name="Yang W."/>
            <person name="Yang Z."/>
            <person name="Yang Z."/>
            <person name="Zhou J."/>
            <person name="Zhu J."/>
            <person name="Brent C.S."/>
            <person name="Elsik C.G."/>
            <person name="Goodisman M.A."/>
            <person name="Liberles D.A."/>
            <person name="Roe R.M."/>
            <person name="Vargo E.L."/>
            <person name="Vilcinskas A."/>
            <person name="Wang J."/>
            <person name="Bornberg-Bauer E."/>
            <person name="Korb J."/>
            <person name="Zhang G."/>
            <person name="Liebig J."/>
        </authorList>
    </citation>
    <scope>NUCLEOTIDE SEQUENCE [LARGE SCALE GENOMIC DNA]</scope>
    <source>
        <tissue evidence="1">Whole organism</tissue>
    </source>
</reference>
<dbReference type="Proteomes" id="UP000027135">
    <property type="component" value="Unassembled WGS sequence"/>
</dbReference>
<gene>
    <name evidence="1" type="ORF">L798_02978</name>
</gene>
<evidence type="ECO:0000313" key="1">
    <source>
        <dbReference type="EMBL" id="KDR21513.1"/>
    </source>
</evidence>
<dbReference type="EMBL" id="KK852550">
    <property type="protein sequence ID" value="KDR21513.1"/>
    <property type="molecule type" value="Genomic_DNA"/>
</dbReference>
<sequence length="99" mass="11152">MDLKLGLSLNMRHNLQWQLITGTSCGPQVVRETSVVLAVVQRGSSSGFVRAFKAFSLCSGKRKTLKTGLKTLLQQTTKRLKWARRTCQWKDTKGTVTQR</sequence>
<dbReference type="InParanoid" id="A0A067REP5"/>
<protein>
    <submittedName>
        <fullName evidence="1">Uncharacterized protein</fullName>
    </submittedName>
</protein>
<organism evidence="1 2">
    <name type="scientific">Zootermopsis nevadensis</name>
    <name type="common">Dampwood termite</name>
    <dbReference type="NCBI Taxonomy" id="136037"/>
    <lineage>
        <taxon>Eukaryota</taxon>
        <taxon>Metazoa</taxon>
        <taxon>Ecdysozoa</taxon>
        <taxon>Arthropoda</taxon>
        <taxon>Hexapoda</taxon>
        <taxon>Insecta</taxon>
        <taxon>Pterygota</taxon>
        <taxon>Neoptera</taxon>
        <taxon>Polyneoptera</taxon>
        <taxon>Dictyoptera</taxon>
        <taxon>Blattodea</taxon>
        <taxon>Blattoidea</taxon>
        <taxon>Termitoidae</taxon>
        <taxon>Termopsidae</taxon>
        <taxon>Zootermopsis</taxon>
    </lineage>
</organism>
<name>A0A067REP5_ZOONE</name>
<dbReference type="PROSITE" id="PS51257">
    <property type="entry name" value="PROKAR_LIPOPROTEIN"/>
    <property type="match status" value="1"/>
</dbReference>
<accession>A0A067REP5</accession>